<dbReference type="AlphaFoldDB" id="A0A5E7T3Z0"/>
<comment type="similarity">
    <text evidence="1">Belongs to the LysR transcriptional regulatory family.</text>
</comment>
<dbReference type="SUPFAM" id="SSF53850">
    <property type="entry name" value="Periplasmic binding protein-like II"/>
    <property type="match status" value="1"/>
</dbReference>
<accession>A0A5E7T3Z0</accession>
<protein>
    <submittedName>
        <fullName evidence="6">Glycine cleavage system transcriptional activator</fullName>
    </submittedName>
</protein>
<evidence type="ECO:0000256" key="3">
    <source>
        <dbReference type="ARBA" id="ARBA00023125"/>
    </source>
</evidence>
<dbReference type="PROSITE" id="PS50931">
    <property type="entry name" value="HTH_LYSR"/>
    <property type="match status" value="1"/>
</dbReference>
<dbReference type="InterPro" id="IPR036390">
    <property type="entry name" value="WH_DNA-bd_sf"/>
</dbReference>
<dbReference type="InterPro" id="IPR058163">
    <property type="entry name" value="LysR-type_TF_proteobact-type"/>
</dbReference>
<keyword evidence="2" id="KW-0805">Transcription regulation</keyword>
<dbReference type="EMBL" id="CABVIY010000004">
    <property type="protein sequence ID" value="VVP92974.1"/>
    <property type="molecule type" value="Genomic_DNA"/>
</dbReference>
<dbReference type="PRINTS" id="PR00039">
    <property type="entry name" value="HTHLYSR"/>
</dbReference>
<dbReference type="InterPro" id="IPR000847">
    <property type="entry name" value="LysR_HTH_N"/>
</dbReference>
<evidence type="ECO:0000313" key="6">
    <source>
        <dbReference type="EMBL" id="VVP92974.1"/>
    </source>
</evidence>
<dbReference type="Pfam" id="PF03466">
    <property type="entry name" value="LysR_substrate"/>
    <property type="match status" value="1"/>
</dbReference>
<name>A0A5E7T3Z0_PSEFL</name>
<keyword evidence="3" id="KW-0238">DNA-binding</keyword>
<dbReference type="Proteomes" id="UP000326611">
    <property type="component" value="Unassembled WGS sequence"/>
</dbReference>
<dbReference type="PANTHER" id="PTHR30537">
    <property type="entry name" value="HTH-TYPE TRANSCRIPTIONAL REGULATOR"/>
    <property type="match status" value="1"/>
</dbReference>
<evidence type="ECO:0000313" key="7">
    <source>
        <dbReference type="Proteomes" id="UP000326611"/>
    </source>
</evidence>
<keyword evidence="4" id="KW-0804">Transcription</keyword>
<proteinExistence type="inferred from homology"/>
<sequence length="306" mass="33348">MDKIRHVPSLQGLQALVEVAGSGSFTQAAQTLCLTQSAVSRKIQQLESHFGVAMFVRSSRSLRLTPEGEQVLASARAILEQLKTLEERIAPQKRPFRIRMHVSLAVRWLLPKLSDFYRHHPDVSLAIETVATEVVEPASDSDAYILYLPEPSAAADCLTLFEEALVPVCAPGLPLASLEDLARYALLHRSADRNDWKHWLSANDGPPLEAFRHIPFNLDELALDAAARGLGVAMTDMTLAGESIERGVLHIPFGEPLKTRGIYALCLQPSAAAHPACEWVMQWFAGQATTPPSPVGAGLLAKTSAH</sequence>
<dbReference type="SUPFAM" id="SSF46785">
    <property type="entry name" value="Winged helix' DNA-binding domain"/>
    <property type="match status" value="1"/>
</dbReference>
<dbReference type="Gene3D" id="3.40.190.10">
    <property type="entry name" value="Periplasmic binding protein-like II"/>
    <property type="match status" value="2"/>
</dbReference>
<evidence type="ECO:0000256" key="4">
    <source>
        <dbReference type="ARBA" id="ARBA00023163"/>
    </source>
</evidence>
<dbReference type="RefSeq" id="WP_150771455.1">
    <property type="nucleotide sequence ID" value="NZ_CABVIY010000004.1"/>
</dbReference>
<gene>
    <name evidence="6" type="primary">gcvA_9</name>
    <name evidence="6" type="ORF">PS918_03427</name>
</gene>
<dbReference type="GO" id="GO:0043565">
    <property type="term" value="F:sequence-specific DNA binding"/>
    <property type="evidence" value="ECO:0007669"/>
    <property type="project" value="TreeGrafter"/>
</dbReference>
<dbReference type="InterPro" id="IPR036388">
    <property type="entry name" value="WH-like_DNA-bd_sf"/>
</dbReference>
<dbReference type="Pfam" id="PF00126">
    <property type="entry name" value="HTH_1"/>
    <property type="match status" value="1"/>
</dbReference>
<dbReference type="InterPro" id="IPR005119">
    <property type="entry name" value="LysR_subst-bd"/>
</dbReference>
<feature type="domain" description="HTH lysR-type" evidence="5">
    <location>
        <begin position="8"/>
        <end position="65"/>
    </location>
</feature>
<dbReference type="OrthoDB" id="5526340at2"/>
<dbReference type="PANTHER" id="PTHR30537:SF74">
    <property type="entry name" value="HTH-TYPE TRANSCRIPTIONAL REGULATOR TRPI"/>
    <property type="match status" value="1"/>
</dbReference>
<dbReference type="GO" id="GO:0006351">
    <property type="term" value="P:DNA-templated transcription"/>
    <property type="evidence" value="ECO:0007669"/>
    <property type="project" value="TreeGrafter"/>
</dbReference>
<evidence type="ECO:0000256" key="2">
    <source>
        <dbReference type="ARBA" id="ARBA00023015"/>
    </source>
</evidence>
<dbReference type="FunFam" id="1.10.10.10:FF:000001">
    <property type="entry name" value="LysR family transcriptional regulator"/>
    <property type="match status" value="1"/>
</dbReference>
<organism evidence="6 7">
    <name type="scientific">Pseudomonas fluorescens</name>
    <dbReference type="NCBI Taxonomy" id="294"/>
    <lineage>
        <taxon>Bacteria</taxon>
        <taxon>Pseudomonadati</taxon>
        <taxon>Pseudomonadota</taxon>
        <taxon>Gammaproteobacteria</taxon>
        <taxon>Pseudomonadales</taxon>
        <taxon>Pseudomonadaceae</taxon>
        <taxon>Pseudomonas</taxon>
    </lineage>
</organism>
<evidence type="ECO:0000256" key="1">
    <source>
        <dbReference type="ARBA" id="ARBA00009437"/>
    </source>
</evidence>
<evidence type="ECO:0000259" key="5">
    <source>
        <dbReference type="PROSITE" id="PS50931"/>
    </source>
</evidence>
<dbReference type="Gene3D" id="1.10.10.10">
    <property type="entry name" value="Winged helix-like DNA-binding domain superfamily/Winged helix DNA-binding domain"/>
    <property type="match status" value="1"/>
</dbReference>
<reference evidence="6 7" key="1">
    <citation type="submission" date="2019-09" db="EMBL/GenBank/DDBJ databases">
        <authorList>
            <person name="Chandra G."/>
            <person name="Truman W A."/>
        </authorList>
    </citation>
    <scope>NUCLEOTIDE SEQUENCE [LARGE SCALE GENOMIC DNA]</scope>
    <source>
        <strain evidence="6">PS918</strain>
    </source>
</reference>
<dbReference type="GO" id="GO:0003700">
    <property type="term" value="F:DNA-binding transcription factor activity"/>
    <property type="evidence" value="ECO:0007669"/>
    <property type="project" value="InterPro"/>
</dbReference>